<keyword evidence="6" id="KW-1185">Reference proteome</keyword>
<dbReference type="InterPro" id="IPR000792">
    <property type="entry name" value="Tscrpt_reg_LuxR_C"/>
</dbReference>
<name>A0ABV1FMW7_9BACT</name>
<dbReference type="PANTHER" id="PTHR44688">
    <property type="entry name" value="DNA-BINDING TRANSCRIPTIONAL ACTIVATOR DEVR_DOSR"/>
    <property type="match status" value="1"/>
</dbReference>
<sequence length="196" mass="22112">MERPKIAVVDPNTLAVMGLRQMLQNVMPIMTVEAFGSFDDLLMHDPERFVHYFVAQSVVLEHRPFFLDRRHKTIVTTLSQNPQTQLSSFHSLCINQPEEDLVRDLLHLEQGAHAGGRNLPPMPKALAEKVLSDREIEVLSLVAQGMINKEIADQLNIGLTTVISHRKNIQEKLGMKSVSALTIYAVMHGYVDINHI</sequence>
<dbReference type="PROSITE" id="PS50043">
    <property type="entry name" value="HTH_LUXR_2"/>
    <property type="match status" value="1"/>
</dbReference>
<dbReference type="PRINTS" id="PR00038">
    <property type="entry name" value="HTHLUXR"/>
</dbReference>
<dbReference type="PROSITE" id="PS00622">
    <property type="entry name" value="HTH_LUXR_1"/>
    <property type="match status" value="1"/>
</dbReference>
<dbReference type="PANTHER" id="PTHR44688:SF16">
    <property type="entry name" value="DNA-BINDING TRANSCRIPTIONAL ACTIVATOR DEVR_DOSR"/>
    <property type="match status" value="1"/>
</dbReference>
<dbReference type="InterPro" id="IPR036388">
    <property type="entry name" value="WH-like_DNA-bd_sf"/>
</dbReference>
<protein>
    <submittedName>
        <fullName evidence="5">LuxR C-terminal-related transcriptional regulator</fullName>
    </submittedName>
</protein>
<feature type="domain" description="HTH luxR-type" evidence="4">
    <location>
        <begin position="124"/>
        <end position="189"/>
    </location>
</feature>
<dbReference type="InterPro" id="IPR016032">
    <property type="entry name" value="Sig_transdc_resp-reg_C-effctor"/>
</dbReference>
<comment type="caution">
    <text evidence="5">The sequence shown here is derived from an EMBL/GenBank/DDBJ whole genome shotgun (WGS) entry which is preliminary data.</text>
</comment>
<dbReference type="CDD" id="cd06170">
    <property type="entry name" value="LuxR_C_like"/>
    <property type="match status" value="1"/>
</dbReference>
<reference evidence="5 6" key="1">
    <citation type="submission" date="2024-04" db="EMBL/GenBank/DDBJ databases">
        <title>Human intestinal bacterial collection.</title>
        <authorList>
            <person name="Pauvert C."/>
            <person name="Hitch T.C.A."/>
            <person name="Clavel T."/>
        </authorList>
    </citation>
    <scope>NUCLEOTIDE SEQUENCE [LARGE SCALE GENOMIC DNA]</scope>
    <source>
        <strain evidence="5 6">CLA-AA-H145</strain>
    </source>
</reference>
<dbReference type="SUPFAM" id="SSF46894">
    <property type="entry name" value="C-terminal effector domain of the bipartite response regulators"/>
    <property type="match status" value="1"/>
</dbReference>
<evidence type="ECO:0000313" key="6">
    <source>
        <dbReference type="Proteomes" id="UP001487296"/>
    </source>
</evidence>
<keyword evidence="3" id="KW-0804">Transcription</keyword>
<dbReference type="RefSeq" id="WP_215758738.1">
    <property type="nucleotide sequence ID" value="NZ_JAHKBE010000002.1"/>
</dbReference>
<dbReference type="Pfam" id="PF00196">
    <property type="entry name" value="GerE"/>
    <property type="match status" value="1"/>
</dbReference>
<dbReference type="EMBL" id="JBBNFP010000003">
    <property type="protein sequence ID" value="MEQ2485741.1"/>
    <property type="molecule type" value="Genomic_DNA"/>
</dbReference>
<dbReference type="SMART" id="SM00421">
    <property type="entry name" value="HTH_LUXR"/>
    <property type="match status" value="1"/>
</dbReference>
<dbReference type="Proteomes" id="UP001487296">
    <property type="component" value="Unassembled WGS sequence"/>
</dbReference>
<gene>
    <name evidence="5" type="ORF">AAAT34_01575</name>
</gene>
<keyword evidence="1" id="KW-0805">Transcription regulation</keyword>
<evidence type="ECO:0000259" key="4">
    <source>
        <dbReference type="PROSITE" id="PS50043"/>
    </source>
</evidence>
<evidence type="ECO:0000256" key="3">
    <source>
        <dbReference type="ARBA" id="ARBA00023163"/>
    </source>
</evidence>
<evidence type="ECO:0000313" key="5">
    <source>
        <dbReference type="EMBL" id="MEQ2485741.1"/>
    </source>
</evidence>
<accession>A0ABV1FMW7</accession>
<evidence type="ECO:0000256" key="1">
    <source>
        <dbReference type="ARBA" id="ARBA00023015"/>
    </source>
</evidence>
<dbReference type="Gene3D" id="1.10.10.10">
    <property type="entry name" value="Winged helix-like DNA-binding domain superfamily/Winged helix DNA-binding domain"/>
    <property type="match status" value="1"/>
</dbReference>
<organism evidence="5 6">
    <name type="scientific">Hallella faecis</name>
    <dbReference type="NCBI Taxonomy" id="2841596"/>
    <lineage>
        <taxon>Bacteria</taxon>
        <taxon>Pseudomonadati</taxon>
        <taxon>Bacteroidota</taxon>
        <taxon>Bacteroidia</taxon>
        <taxon>Bacteroidales</taxon>
        <taxon>Prevotellaceae</taxon>
        <taxon>Hallella</taxon>
    </lineage>
</organism>
<proteinExistence type="predicted"/>
<keyword evidence="2" id="KW-0238">DNA-binding</keyword>
<evidence type="ECO:0000256" key="2">
    <source>
        <dbReference type="ARBA" id="ARBA00023125"/>
    </source>
</evidence>